<accession>A0AAI9XMZ2</accession>
<evidence type="ECO:0000256" key="1">
    <source>
        <dbReference type="SAM" id="MobiDB-lite"/>
    </source>
</evidence>
<comment type="caution">
    <text evidence="2">The sequence shown here is derived from an EMBL/GenBank/DDBJ whole genome shotgun (WGS) entry which is preliminary data.</text>
</comment>
<organism evidence="2 3">
    <name type="scientific">Colletotrichum melonis</name>
    <dbReference type="NCBI Taxonomy" id="1209925"/>
    <lineage>
        <taxon>Eukaryota</taxon>
        <taxon>Fungi</taxon>
        <taxon>Dikarya</taxon>
        <taxon>Ascomycota</taxon>
        <taxon>Pezizomycotina</taxon>
        <taxon>Sordariomycetes</taxon>
        <taxon>Hypocreomycetidae</taxon>
        <taxon>Glomerellales</taxon>
        <taxon>Glomerellaceae</taxon>
        <taxon>Colletotrichum</taxon>
        <taxon>Colletotrichum acutatum species complex</taxon>
    </lineage>
</organism>
<dbReference type="EMBL" id="MLGG01000035">
    <property type="protein sequence ID" value="KAK1453856.1"/>
    <property type="molecule type" value="Genomic_DNA"/>
</dbReference>
<name>A0AAI9XMZ2_9PEZI</name>
<dbReference type="Proteomes" id="UP001239795">
    <property type="component" value="Unassembled WGS sequence"/>
</dbReference>
<evidence type="ECO:0000313" key="2">
    <source>
        <dbReference type="EMBL" id="KAK1453856.1"/>
    </source>
</evidence>
<protein>
    <submittedName>
        <fullName evidence="2">Uncharacterized protein</fullName>
    </submittedName>
</protein>
<reference evidence="2 3" key="1">
    <citation type="submission" date="2016-10" db="EMBL/GenBank/DDBJ databases">
        <title>The genome sequence of Colletotrichum fioriniae PJ7.</title>
        <authorList>
            <person name="Baroncelli R."/>
        </authorList>
    </citation>
    <scope>NUCLEOTIDE SEQUENCE [LARGE SCALE GENOMIC DNA]</scope>
    <source>
        <strain evidence="2">Col 31</strain>
    </source>
</reference>
<sequence length="88" mass="10079">MQVKQVRDPERASLLPYIEAVYFQRRRRRRGRSRQSKSRGSRGRKRVSDRTYKGRILSTEAGNNIGQIGRPIRAATTRLQGQASAHGD</sequence>
<gene>
    <name evidence="2" type="ORF">CMEL01_05515</name>
</gene>
<proteinExistence type="predicted"/>
<dbReference type="AlphaFoldDB" id="A0AAI9XMZ2"/>
<feature type="region of interest" description="Disordered" evidence="1">
    <location>
        <begin position="25"/>
        <end position="64"/>
    </location>
</feature>
<evidence type="ECO:0000313" key="3">
    <source>
        <dbReference type="Proteomes" id="UP001239795"/>
    </source>
</evidence>
<feature type="compositionally biased region" description="Basic residues" evidence="1">
    <location>
        <begin position="25"/>
        <end position="45"/>
    </location>
</feature>
<keyword evidence="3" id="KW-1185">Reference proteome</keyword>